<gene>
    <name evidence="1" type="ORF">POM88_038512</name>
</gene>
<evidence type="ECO:0000313" key="2">
    <source>
        <dbReference type="Proteomes" id="UP001237642"/>
    </source>
</evidence>
<dbReference type="AlphaFoldDB" id="A0AAD8HAI1"/>
<reference evidence="1" key="1">
    <citation type="submission" date="2023-02" db="EMBL/GenBank/DDBJ databases">
        <title>Genome of toxic invasive species Heracleum sosnowskyi carries increased number of genes despite the absence of recent whole-genome duplications.</title>
        <authorList>
            <person name="Schelkunov M."/>
            <person name="Shtratnikova V."/>
            <person name="Makarenko M."/>
            <person name="Klepikova A."/>
            <person name="Omelchenko D."/>
            <person name="Novikova G."/>
            <person name="Obukhova E."/>
            <person name="Bogdanov V."/>
            <person name="Penin A."/>
            <person name="Logacheva M."/>
        </authorList>
    </citation>
    <scope>NUCLEOTIDE SEQUENCE</scope>
    <source>
        <strain evidence="1">Hsosn_3</strain>
        <tissue evidence="1">Leaf</tissue>
    </source>
</reference>
<proteinExistence type="predicted"/>
<keyword evidence="2" id="KW-1185">Reference proteome</keyword>
<reference evidence="1" key="2">
    <citation type="submission" date="2023-05" db="EMBL/GenBank/DDBJ databases">
        <authorList>
            <person name="Schelkunov M.I."/>
        </authorList>
    </citation>
    <scope>NUCLEOTIDE SEQUENCE</scope>
    <source>
        <strain evidence="1">Hsosn_3</strain>
        <tissue evidence="1">Leaf</tissue>
    </source>
</reference>
<accession>A0AAD8HAI1</accession>
<protein>
    <submittedName>
        <fullName evidence="1">Uncharacterized protein</fullName>
    </submittedName>
</protein>
<comment type="caution">
    <text evidence="1">The sequence shown here is derived from an EMBL/GenBank/DDBJ whole genome shotgun (WGS) entry which is preliminary data.</text>
</comment>
<name>A0AAD8HAI1_9APIA</name>
<dbReference type="EMBL" id="JAUIZM010000009">
    <property type="protein sequence ID" value="KAK1362951.1"/>
    <property type="molecule type" value="Genomic_DNA"/>
</dbReference>
<evidence type="ECO:0000313" key="1">
    <source>
        <dbReference type="EMBL" id="KAK1362951.1"/>
    </source>
</evidence>
<dbReference type="Proteomes" id="UP001237642">
    <property type="component" value="Unassembled WGS sequence"/>
</dbReference>
<organism evidence="1 2">
    <name type="scientific">Heracleum sosnowskyi</name>
    <dbReference type="NCBI Taxonomy" id="360622"/>
    <lineage>
        <taxon>Eukaryota</taxon>
        <taxon>Viridiplantae</taxon>
        <taxon>Streptophyta</taxon>
        <taxon>Embryophyta</taxon>
        <taxon>Tracheophyta</taxon>
        <taxon>Spermatophyta</taxon>
        <taxon>Magnoliopsida</taxon>
        <taxon>eudicotyledons</taxon>
        <taxon>Gunneridae</taxon>
        <taxon>Pentapetalae</taxon>
        <taxon>asterids</taxon>
        <taxon>campanulids</taxon>
        <taxon>Apiales</taxon>
        <taxon>Apiaceae</taxon>
        <taxon>Apioideae</taxon>
        <taxon>apioid superclade</taxon>
        <taxon>Tordylieae</taxon>
        <taxon>Tordyliinae</taxon>
        <taxon>Heracleum</taxon>
    </lineage>
</organism>
<sequence length="105" mass="12026">MGCMLRRIIVTMAASAPQTFVSSSFPEILGDSFRNIGENDYNVVVASVIRREKFDEDSFLVLELPGKIIRYNLVDGSFKVIMEFDVPYSLRQWLCGSFKSWAYIE</sequence>